<evidence type="ECO:0000256" key="1">
    <source>
        <dbReference type="ARBA" id="ARBA00004141"/>
    </source>
</evidence>
<gene>
    <name evidence="7" type="ORF">PCOR1329_LOCUS23026</name>
</gene>
<evidence type="ECO:0000313" key="7">
    <source>
        <dbReference type="EMBL" id="CAK0821888.1"/>
    </source>
</evidence>
<evidence type="ECO:0000313" key="8">
    <source>
        <dbReference type="Proteomes" id="UP001189429"/>
    </source>
</evidence>
<dbReference type="Proteomes" id="UP001189429">
    <property type="component" value="Unassembled WGS sequence"/>
</dbReference>
<name>A0ABN9RRJ2_9DINO</name>
<reference evidence="7" key="1">
    <citation type="submission" date="2023-10" db="EMBL/GenBank/DDBJ databases">
        <authorList>
            <person name="Chen Y."/>
            <person name="Shah S."/>
            <person name="Dougan E. K."/>
            <person name="Thang M."/>
            <person name="Chan C."/>
        </authorList>
    </citation>
    <scope>NUCLEOTIDE SEQUENCE [LARGE SCALE GENOMIC DNA]</scope>
</reference>
<dbReference type="SUPFAM" id="SSF81324">
    <property type="entry name" value="Voltage-gated potassium channels"/>
    <property type="match status" value="1"/>
</dbReference>
<feature type="transmembrane region" description="Helical" evidence="5">
    <location>
        <begin position="27"/>
        <end position="60"/>
    </location>
</feature>
<evidence type="ECO:0000256" key="2">
    <source>
        <dbReference type="ARBA" id="ARBA00022692"/>
    </source>
</evidence>
<comment type="caution">
    <text evidence="7">The sequence shown here is derived from an EMBL/GenBank/DDBJ whole genome shotgun (WGS) entry which is preliminary data.</text>
</comment>
<feature type="transmembrane region" description="Helical" evidence="5">
    <location>
        <begin position="112"/>
        <end position="132"/>
    </location>
</feature>
<dbReference type="Gene3D" id="1.10.287.70">
    <property type="match status" value="1"/>
</dbReference>
<sequence length="179" mass="21252">RTLRLVRLVRLTRVAKLRKLWQKLQQMIYSVTVSIAANIMVMVMLLLIISHFISCAWFYISYNWDGDDRWLSVHDMVDAAWYYQYATAMHWSITQFTPASMQIVPHNMAERVFTICVVVFALVGFSYVVGSITGSLTQLRSLHEEESKQFWDLRRYLKHNQVDVNLSMRIQRYLEHAWQ</sequence>
<keyword evidence="3 5" id="KW-1133">Transmembrane helix</keyword>
<keyword evidence="4 5" id="KW-0472">Membrane</keyword>
<feature type="non-terminal residue" evidence="7">
    <location>
        <position position="1"/>
    </location>
</feature>
<proteinExistence type="predicted"/>
<keyword evidence="2 5" id="KW-0812">Transmembrane</keyword>
<evidence type="ECO:0000259" key="6">
    <source>
        <dbReference type="Pfam" id="PF00520"/>
    </source>
</evidence>
<comment type="subcellular location">
    <subcellularLocation>
        <location evidence="1">Membrane</location>
        <topology evidence="1">Multi-pass membrane protein</topology>
    </subcellularLocation>
</comment>
<dbReference type="EMBL" id="CAUYUJ010007763">
    <property type="protein sequence ID" value="CAK0821888.1"/>
    <property type="molecule type" value="Genomic_DNA"/>
</dbReference>
<feature type="domain" description="Ion transport" evidence="6">
    <location>
        <begin position="2"/>
        <end position="141"/>
    </location>
</feature>
<evidence type="ECO:0000256" key="3">
    <source>
        <dbReference type="ARBA" id="ARBA00022989"/>
    </source>
</evidence>
<dbReference type="Pfam" id="PF00520">
    <property type="entry name" value="Ion_trans"/>
    <property type="match status" value="1"/>
</dbReference>
<dbReference type="InterPro" id="IPR051413">
    <property type="entry name" value="K/Na_HCN_channel"/>
</dbReference>
<dbReference type="PANTHER" id="PTHR45689:SF5">
    <property type="entry name" value="I[[H]] CHANNEL, ISOFORM E"/>
    <property type="match status" value="1"/>
</dbReference>
<evidence type="ECO:0000256" key="4">
    <source>
        <dbReference type="ARBA" id="ARBA00023136"/>
    </source>
</evidence>
<protein>
    <recommendedName>
        <fullName evidence="6">Ion transport domain-containing protein</fullName>
    </recommendedName>
</protein>
<dbReference type="PANTHER" id="PTHR45689">
    <property type="entry name" value="I[[H]] CHANNEL, ISOFORM E"/>
    <property type="match status" value="1"/>
</dbReference>
<dbReference type="InterPro" id="IPR005821">
    <property type="entry name" value="Ion_trans_dom"/>
</dbReference>
<feature type="non-terminal residue" evidence="7">
    <location>
        <position position="179"/>
    </location>
</feature>
<accession>A0ABN9RRJ2</accession>
<organism evidence="7 8">
    <name type="scientific">Prorocentrum cordatum</name>
    <dbReference type="NCBI Taxonomy" id="2364126"/>
    <lineage>
        <taxon>Eukaryota</taxon>
        <taxon>Sar</taxon>
        <taxon>Alveolata</taxon>
        <taxon>Dinophyceae</taxon>
        <taxon>Prorocentrales</taxon>
        <taxon>Prorocentraceae</taxon>
        <taxon>Prorocentrum</taxon>
    </lineage>
</organism>
<keyword evidence="8" id="KW-1185">Reference proteome</keyword>
<evidence type="ECO:0000256" key="5">
    <source>
        <dbReference type="SAM" id="Phobius"/>
    </source>
</evidence>